<dbReference type="GO" id="GO:0005737">
    <property type="term" value="C:cytoplasm"/>
    <property type="evidence" value="ECO:0007669"/>
    <property type="project" value="UniProtKB-SubCell"/>
</dbReference>
<proteinExistence type="inferred from homology"/>
<dbReference type="GO" id="GO:0005840">
    <property type="term" value="C:ribosome"/>
    <property type="evidence" value="ECO:0007669"/>
    <property type="project" value="InterPro"/>
</dbReference>
<evidence type="ECO:0000313" key="8">
    <source>
        <dbReference type="EMBL" id="CFX82517.1"/>
    </source>
</evidence>
<dbReference type="PANTHER" id="PTHR33692:SF1">
    <property type="entry name" value="RIBOSOME MATURATION FACTOR RIMM"/>
    <property type="match status" value="1"/>
</dbReference>
<dbReference type="OrthoDB" id="9810331at2"/>
<evidence type="ECO:0000256" key="2">
    <source>
        <dbReference type="ARBA" id="ARBA00022517"/>
    </source>
</evidence>
<keyword evidence="1 5" id="KW-0963">Cytoplasm</keyword>
<dbReference type="SUPFAM" id="SSF50447">
    <property type="entry name" value="Translation proteins"/>
    <property type="match status" value="1"/>
</dbReference>
<dbReference type="EMBL" id="CGIH01000031">
    <property type="protein sequence ID" value="CFX82517.1"/>
    <property type="molecule type" value="Genomic_DNA"/>
</dbReference>
<evidence type="ECO:0000256" key="1">
    <source>
        <dbReference type="ARBA" id="ARBA00022490"/>
    </source>
</evidence>
<evidence type="ECO:0000256" key="4">
    <source>
        <dbReference type="ARBA" id="ARBA00023186"/>
    </source>
</evidence>
<dbReference type="AlphaFoldDB" id="A0A0E4GBD4"/>
<evidence type="ECO:0000259" key="6">
    <source>
        <dbReference type="Pfam" id="PF01782"/>
    </source>
</evidence>
<feature type="domain" description="Ribosome maturation factor RimM PRC barrel" evidence="7">
    <location>
        <begin position="102"/>
        <end position="169"/>
    </location>
</feature>
<dbReference type="InterPro" id="IPR002676">
    <property type="entry name" value="RimM_N"/>
</dbReference>
<dbReference type="Pfam" id="PF24986">
    <property type="entry name" value="PRC_RimM"/>
    <property type="match status" value="1"/>
</dbReference>
<comment type="domain">
    <text evidence="5">The PRC barrel domain binds ribosomal protein uS19.</text>
</comment>
<reference evidence="8 9" key="1">
    <citation type="submission" date="2015-03" db="EMBL/GenBank/DDBJ databases">
        <authorList>
            <person name="Murphy D."/>
        </authorList>
    </citation>
    <scope>NUCLEOTIDE SEQUENCE [LARGE SCALE GENOMIC DNA]</scope>
    <source>
        <strain evidence="8 9">OL-4</strain>
    </source>
</reference>
<dbReference type="InterPro" id="IPR009000">
    <property type="entry name" value="Transl_B-barrel_sf"/>
</dbReference>
<dbReference type="InterPro" id="IPR011033">
    <property type="entry name" value="PRC_barrel-like_sf"/>
</dbReference>
<gene>
    <name evidence="5" type="primary">rimM</name>
    <name evidence="8" type="ORF">1963</name>
</gene>
<comment type="function">
    <text evidence="5">An accessory protein needed during the final step in the assembly of 30S ribosomal subunit, possibly for assembly of the head region. Essential for efficient processing of 16S rRNA. May be needed both before and after RbfA during the maturation of 16S rRNA. It has affinity for free ribosomal 30S subunits but not for 70S ribosomes.</text>
</comment>
<dbReference type="InterPro" id="IPR011961">
    <property type="entry name" value="RimM"/>
</dbReference>
<dbReference type="HAMAP" id="MF_00014">
    <property type="entry name" value="Ribosome_mat_RimM"/>
    <property type="match status" value="1"/>
</dbReference>
<dbReference type="GO" id="GO:0006364">
    <property type="term" value="P:rRNA processing"/>
    <property type="evidence" value="ECO:0007669"/>
    <property type="project" value="UniProtKB-UniRule"/>
</dbReference>
<dbReference type="SUPFAM" id="SSF50346">
    <property type="entry name" value="PRC-barrel domain"/>
    <property type="match status" value="1"/>
</dbReference>
<keyword evidence="4 5" id="KW-0143">Chaperone</keyword>
<dbReference type="NCBIfam" id="TIGR02273">
    <property type="entry name" value="16S_RimM"/>
    <property type="match status" value="1"/>
</dbReference>
<dbReference type="InterPro" id="IPR036976">
    <property type="entry name" value="RimM_N_sf"/>
</dbReference>
<accession>A0A0E4GBD4</accession>
<comment type="subcellular location">
    <subcellularLocation>
        <location evidence="5">Cytoplasm</location>
    </subcellularLocation>
</comment>
<protein>
    <recommendedName>
        <fullName evidence="5">Ribosome maturation factor RimM</fullName>
    </recommendedName>
</protein>
<dbReference type="STRING" id="690567.1963"/>
<dbReference type="GO" id="GO:0042274">
    <property type="term" value="P:ribosomal small subunit biogenesis"/>
    <property type="evidence" value="ECO:0007669"/>
    <property type="project" value="UniProtKB-UniRule"/>
</dbReference>
<dbReference type="GO" id="GO:0043022">
    <property type="term" value="F:ribosome binding"/>
    <property type="evidence" value="ECO:0007669"/>
    <property type="project" value="InterPro"/>
</dbReference>
<name>A0A0E4GBD4_9FIRM</name>
<dbReference type="Pfam" id="PF01782">
    <property type="entry name" value="RimM"/>
    <property type="match status" value="1"/>
</dbReference>
<evidence type="ECO:0000313" key="9">
    <source>
        <dbReference type="Proteomes" id="UP000045545"/>
    </source>
</evidence>
<keyword evidence="9" id="KW-1185">Reference proteome</keyword>
<evidence type="ECO:0000259" key="7">
    <source>
        <dbReference type="Pfam" id="PF24986"/>
    </source>
</evidence>
<comment type="similarity">
    <text evidence="5">Belongs to the RimM family.</text>
</comment>
<dbReference type="Gene3D" id="2.30.30.240">
    <property type="entry name" value="PRC-barrel domain"/>
    <property type="match status" value="1"/>
</dbReference>
<sequence length="171" mass="19228">MDSKELVSIGRIVGSHGYKGTVKVEPLTDFLQRFQELKEVKLYKTKKIEKMTVESCSPYKGLLLMKLQEISNKEDAQSYHNALLCVDEDDVYPLPKGYYYHFQLVGLAVHDTQKGYLGTIIEILETGANDVYVVDSPVYGEILIPAIKQVILEVDLEAGSMQVKLLDGLLD</sequence>
<comment type="subunit">
    <text evidence="5">Binds ribosomal protein uS19.</text>
</comment>
<evidence type="ECO:0000256" key="5">
    <source>
        <dbReference type="HAMAP-Rule" id="MF_00014"/>
    </source>
</evidence>
<dbReference type="Proteomes" id="UP000045545">
    <property type="component" value="Unassembled WGS sequence"/>
</dbReference>
<feature type="domain" description="RimM N-terminal" evidence="6">
    <location>
        <begin position="9"/>
        <end position="90"/>
    </location>
</feature>
<keyword evidence="3 5" id="KW-0698">rRNA processing</keyword>
<dbReference type="PANTHER" id="PTHR33692">
    <property type="entry name" value="RIBOSOME MATURATION FACTOR RIMM"/>
    <property type="match status" value="1"/>
</dbReference>
<evidence type="ECO:0000256" key="3">
    <source>
        <dbReference type="ARBA" id="ARBA00022552"/>
    </source>
</evidence>
<dbReference type="InterPro" id="IPR056792">
    <property type="entry name" value="PRC_RimM"/>
</dbReference>
<keyword evidence="2 5" id="KW-0690">Ribosome biogenesis</keyword>
<organism evidence="8 9">
    <name type="scientific">Syntrophomonas zehnderi OL-4</name>
    <dbReference type="NCBI Taxonomy" id="690567"/>
    <lineage>
        <taxon>Bacteria</taxon>
        <taxon>Bacillati</taxon>
        <taxon>Bacillota</taxon>
        <taxon>Clostridia</taxon>
        <taxon>Eubacteriales</taxon>
        <taxon>Syntrophomonadaceae</taxon>
        <taxon>Syntrophomonas</taxon>
    </lineage>
</organism>
<dbReference type="Gene3D" id="2.40.30.60">
    <property type="entry name" value="RimM"/>
    <property type="match status" value="1"/>
</dbReference>